<name>A0A9K3GHQ2_9EUKA</name>
<sequence length="89" mass="10424">MMRRSCLKASNVKYDEEELFVGEHLKSIERGDYDHEVHMLVVMHSASMLWHLALGKDPVIHLTQEEYDYLVDAQEDTVTSATLQKFRTR</sequence>
<accession>A0A9K3GHQ2</accession>
<dbReference type="EMBL" id="BDIP01000801">
    <property type="protein sequence ID" value="GIQ82755.1"/>
    <property type="molecule type" value="Genomic_DNA"/>
</dbReference>
<keyword evidence="2" id="KW-1185">Reference proteome</keyword>
<organism evidence="1 2">
    <name type="scientific">Kipferlia bialata</name>
    <dbReference type="NCBI Taxonomy" id="797122"/>
    <lineage>
        <taxon>Eukaryota</taxon>
        <taxon>Metamonada</taxon>
        <taxon>Carpediemonas-like organisms</taxon>
        <taxon>Kipferlia</taxon>
    </lineage>
</organism>
<proteinExistence type="predicted"/>
<dbReference type="Proteomes" id="UP000265618">
    <property type="component" value="Unassembled WGS sequence"/>
</dbReference>
<reference evidence="1 2" key="1">
    <citation type="journal article" date="2018" name="PLoS ONE">
        <title>The draft genome of Kipferlia bialata reveals reductive genome evolution in fornicate parasites.</title>
        <authorList>
            <person name="Tanifuji G."/>
            <person name="Takabayashi S."/>
            <person name="Kume K."/>
            <person name="Takagi M."/>
            <person name="Nakayama T."/>
            <person name="Kamikawa R."/>
            <person name="Inagaki Y."/>
            <person name="Hashimoto T."/>
        </authorList>
    </citation>
    <scope>NUCLEOTIDE SEQUENCE [LARGE SCALE GENOMIC DNA]</scope>
    <source>
        <strain evidence="1">NY0173</strain>
    </source>
</reference>
<protein>
    <submittedName>
        <fullName evidence="1">Uncharacterized protein</fullName>
    </submittedName>
</protein>
<dbReference type="AlphaFoldDB" id="A0A9K3GHQ2"/>
<evidence type="ECO:0000313" key="2">
    <source>
        <dbReference type="Proteomes" id="UP000265618"/>
    </source>
</evidence>
<comment type="caution">
    <text evidence="1">The sequence shown here is derived from an EMBL/GenBank/DDBJ whole genome shotgun (WGS) entry which is preliminary data.</text>
</comment>
<gene>
    <name evidence="1" type="ORF">KIPB_003949</name>
</gene>
<evidence type="ECO:0000313" key="1">
    <source>
        <dbReference type="EMBL" id="GIQ82755.1"/>
    </source>
</evidence>